<dbReference type="GO" id="GO:0006530">
    <property type="term" value="P:L-asparagine catabolic process"/>
    <property type="evidence" value="ECO:0007669"/>
    <property type="project" value="UniProtKB-ARBA"/>
</dbReference>
<keyword evidence="3" id="KW-0378">Hydrolase</keyword>
<feature type="signal peptide" evidence="10">
    <location>
        <begin position="1"/>
        <end position="18"/>
    </location>
</feature>
<comment type="catalytic activity">
    <reaction evidence="4">
        <text>L-asparagine + H2O = L-aspartate + NH4(+)</text>
        <dbReference type="Rhea" id="RHEA:21016"/>
        <dbReference type="ChEBI" id="CHEBI:15377"/>
        <dbReference type="ChEBI" id="CHEBI:28938"/>
        <dbReference type="ChEBI" id="CHEBI:29991"/>
        <dbReference type="ChEBI" id="CHEBI:58048"/>
        <dbReference type="EC" id="3.5.1.1"/>
    </reaction>
</comment>
<dbReference type="EC" id="3.5.1.1" evidence="2"/>
<evidence type="ECO:0000313" key="13">
    <source>
        <dbReference type="EMBL" id="CDR46373.1"/>
    </source>
</evidence>
<feature type="binding site" evidence="6">
    <location>
        <position position="94"/>
    </location>
    <ligand>
        <name>substrate</name>
    </ligand>
</feature>
<dbReference type="PROSITE" id="PS51732">
    <property type="entry name" value="ASN_GLN_ASE_3"/>
    <property type="match status" value="1"/>
</dbReference>
<feature type="domain" description="Asparaginase/glutaminase C-terminal" evidence="12">
    <location>
        <begin position="254"/>
        <end position="361"/>
    </location>
</feature>
<dbReference type="InterPro" id="IPR027475">
    <property type="entry name" value="Asparaginase/glutaminase_AS2"/>
</dbReference>
<dbReference type="PhylomeDB" id="A0A061B8X3"/>
<dbReference type="PRINTS" id="PR00139">
    <property type="entry name" value="ASNGLNASE"/>
</dbReference>
<protein>
    <recommendedName>
        <fullName evidence="2">asparaginase</fullName>
        <ecNumber evidence="2">3.5.1.1</ecNumber>
    </recommendedName>
</protein>
<evidence type="ECO:0000256" key="8">
    <source>
        <dbReference type="PROSITE-ProRule" id="PRU10100"/>
    </source>
</evidence>
<feature type="domain" description="L-asparaginase N-terminal" evidence="11">
    <location>
        <begin position="40"/>
        <end position="232"/>
    </location>
</feature>
<evidence type="ECO:0000256" key="10">
    <source>
        <dbReference type="SAM" id="SignalP"/>
    </source>
</evidence>
<evidence type="ECO:0000256" key="3">
    <source>
        <dbReference type="ARBA" id="ARBA00022801"/>
    </source>
</evidence>
<dbReference type="PANTHER" id="PTHR11707">
    <property type="entry name" value="L-ASPARAGINASE"/>
    <property type="match status" value="1"/>
</dbReference>
<evidence type="ECO:0000256" key="4">
    <source>
        <dbReference type="ARBA" id="ARBA00049366"/>
    </source>
</evidence>
<dbReference type="EMBL" id="LK052908">
    <property type="protein sequence ID" value="CDR46373.1"/>
    <property type="molecule type" value="Genomic_DNA"/>
</dbReference>
<reference evidence="13" key="1">
    <citation type="journal article" date="2014" name="Genome Announc.">
        <title>Genome sequence of the yeast Cyberlindnera fabianii (Hansenula fabianii).</title>
        <authorList>
            <person name="Freel K.C."/>
            <person name="Sarilar V."/>
            <person name="Neuveglise C."/>
            <person name="Devillers H."/>
            <person name="Friedrich A."/>
            <person name="Schacherer J."/>
        </authorList>
    </citation>
    <scope>NUCLEOTIDE SEQUENCE</scope>
    <source>
        <strain evidence="13">YJS4271</strain>
    </source>
</reference>
<evidence type="ECO:0000256" key="1">
    <source>
        <dbReference type="ARBA" id="ARBA00010518"/>
    </source>
</evidence>
<organism evidence="13">
    <name type="scientific">Cyberlindnera fabianii</name>
    <name type="common">Yeast</name>
    <name type="synonym">Hansenula fabianii</name>
    <dbReference type="NCBI Taxonomy" id="36022"/>
    <lineage>
        <taxon>Eukaryota</taxon>
        <taxon>Fungi</taxon>
        <taxon>Dikarya</taxon>
        <taxon>Ascomycota</taxon>
        <taxon>Saccharomycotina</taxon>
        <taxon>Saccharomycetes</taxon>
        <taxon>Phaffomycetales</taxon>
        <taxon>Phaffomycetaceae</taxon>
        <taxon>Cyberlindnera</taxon>
    </lineage>
</organism>
<dbReference type="Pfam" id="PF00710">
    <property type="entry name" value="Asparaginase"/>
    <property type="match status" value="1"/>
</dbReference>
<gene>
    <name evidence="13" type="ORF">CYFA0S_23e00320g</name>
</gene>
<dbReference type="InterPro" id="IPR006034">
    <property type="entry name" value="Asparaginase/glutaminase-like"/>
</dbReference>
<dbReference type="InterPro" id="IPR027474">
    <property type="entry name" value="L-asparaginase_N"/>
</dbReference>
<dbReference type="Gene3D" id="3.40.50.40">
    <property type="match status" value="1"/>
</dbReference>
<evidence type="ECO:0000256" key="5">
    <source>
        <dbReference type="PIRSR" id="PIRSR001220-1"/>
    </source>
</evidence>
<evidence type="ECO:0000256" key="9">
    <source>
        <dbReference type="RuleBase" id="RU004456"/>
    </source>
</evidence>
<sequence length="367" mass="39395">MRLSNSILTSVLITLATALPHNLDLQSRDLESVNSSLPSVKIFGTGGTIASKGDTSATTAGYSIGLTVDDLIDAVPSLAEKANLDYLQIANVGSNSLNYTHLIPLHHNISETLASDDYDGVVVTHGTDTMEETAFFLDITLKSEKPTILVGAMRPSTATSADGPMNLYQAVSIAGSEEAKGRGTMITLNDRIASGFYTTKINANTLDTFKAQEQGYLGLFINDDIEFYYPPVRPNGWHYFDISNVTDASEIPEVVILYSYQGLNPELVVQAVEKLGAKGIVLAGSGAGSWTNTGDIFNKEMFDKYGIPIVASHRTADGSVPLGDSDEFTISSGFLNPQKARILLQMCLYSGYSNDQIRTVFSGVYGG</sequence>
<dbReference type="PANTHER" id="PTHR11707:SF28">
    <property type="entry name" value="60 KDA LYSOPHOSPHOLIPASE"/>
    <property type="match status" value="1"/>
</dbReference>
<dbReference type="PROSITE" id="PS00917">
    <property type="entry name" value="ASN_GLN_ASE_2"/>
    <property type="match status" value="1"/>
</dbReference>
<dbReference type="Pfam" id="PF17763">
    <property type="entry name" value="Asparaginase_C"/>
    <property type="match status" value="1"/>
</dbReference>
<evidence type="ECO:0000256" key="6">
    <source>
        <dbReference type="PIRSR" id="PIRSR001220-2"/>
    </source>
</evidence>
<dbReference type="NCBIfam" id="TIGR00520">
    <property type="entry name" value="asnASE_II"/>
    <property type="match status" value="1"/>
</dbReference>
<evidence type="ECO:0000256" key="2">
    <source>
        <dbReference type="ARBA" id="ARBA00012920"/>
    </source>
</evidence>
<evidence type="ECO:0000256" key="7">
    <source>
        <dbReference type="PROSITE-ProRule" id="PRU10099"/>
    </source>
</evidence>
<dbReference type="AlphaFoldDB" id="A0A061B8X3"/>
<dbReference type="InterPro" id="IPR020827">
    <property type="entry name" value="Asparaginase/glutaminase_AS1"/>
</dbReference>
<dbReference type="PROSITE" id="PS00144">
    <property type="entry name" value="ASN_GLN_ASE_1"/>
    <property type="match status" value="1"/>
</dbReference>
<dbReference type="Gene3D" id="3.40.50.1170">
    <property type="entry name" value="L-asparaginase, N-terminal domain"/>
    <property type="match status" value="1"/>
</dbReference>
<keyword evidence="10" id="KW-0732">Signal</keyword>
<dbReference type="CDD" id="cd08964">
    <property type="entry name" value="L-asparaginase_II"/>
    <property type="match status" value="1"/>
</dbReference>
<dbReference type="VEuPathDB" id="FungiDB:BON22_4310"/>
<feature type="active site" evidence="7">
    <location>
        <position position="48"/>
    </location>
</feature>
<dbReference type="OrthoDB" id="542841at2759"/>
<dbReference type="InterPro" id="IPR027473">
    <property type="entry name" value="L-asparaginase_C"/>
</dbReference>
<dbReference type="InterPro" id="IPR036152">
    <property type="entry name" value="Asp/glu_Ase-like_sf"/>
</dbReference>
<proteinExistence type="inferred from homology"/>
<dbReference type="PIRSF" id="PIRSF001220">
    <property type="entry name" value="L-ASNase_gatD"/>
    <property type="match status" value="1"/>
</dbReference>
<dbReference type="GO" id="GO:0004067">
    <property type="term" value="F:asparaginase activity"/>
    <property type="evidence" value="ECO:0007669"/>
    <property type="project" value="UniProtKB-UniRule"/>
</dbReference>
<feature type="active site" evidence="8">
    <location>
        <position position="127"/>
    </location>
</feature>
<feature type="active site" description="O-isoaspartyl threonine intermediate" evidence="5">
    <location>
        <position position="48"/>
    </location>
</feature>
<dbReference type="InterPro" id="IPR040919">
    <property type="entry name" value="Asparaginase_C"/>
</dbReference>
<feature type="binding site" evidence="6">
    <location>
        <begin position="127"/>
        <end position="128"/>
    </location>
    <ligand>
        <name>substrate</name>
    </ligand>
</feature>
<dbReference type="InterPro" id="IPR037152">
    <property type="entry name" value="L-asparaginase_N_sf"/>
</dbReference>
<evidence type="ECO:0000259" key="12">
    <source>
        <dbReference type="Pfam" id="PF17763"/>
    </source>
</evidence>
<dbReference type="PIRSF" id="PIRSF500176">
    <property type="entry name" value="L_ASNase"/>
    <property type="match status" value="1"/>
</dbReference>
<dbReference type="SUPFAM" id="SSF53774">
    <property type="entry name" value="Glutaminase/Asparaginase"/>
    <property type="match status" value="1"/>
</dbReference>
<accession>A0A061B8X3</accession>
<feature type="chain" id="PRO_5001594530" description="asparaginase" evidence="10">
    <location>
        <begin position="19"/>
        <end position="367"/>
    </location>
</feature>
<dbReference type="InterPro" id="IPR004550">
    <property type="entry name" value="AsnASE_II"/>
</dbReference>
<comment type="similarity">
    <text evidence="1 9">Belongs to the asparaginase 1 family.</text>
</comment>
<dbReference type="FunFam" id="3.40.50.1170:FF:000001">
    <property type="entry name" value="L-asparaginase 2"/>
    <property type="match status" value="1"/>
</dbReference>
<name>A0A061B8X3_CYBFA</name>
<evidence type="ECO:0000259" key="11">
    <source>
        <dbReference type="Pfam" id="PF00710"/>
    </source>
</evidence>
<dbReference type="SMART" id="SM00870">
    <property type="entry name" value="Asparaginase"/>
    <property type="match status" value="1"/>
</dbReference>